<dbReference type="CDD" id="cd03801">
    <property type="entry name" value="GT4_PimA-like"/>
    <property type="match status" value="1"/>
</dbReference>
<protein>
    <submittedName>
        <fullName evidence="5">Glycosyltransferase</fullName>
    </submittedName>
</protein>
<dbReference type="AlphaFoldDB" id="A0A133XKS6"/>
<name>A0A133XKS6_9RHOO</name>
<feature type="domain" description="Glycosyl transferase family 1" evidence="3">
    <location>
        <begin position="218"/>
        <end position="375"/>
    </location>
</feature>
<comment type="caution">
    <text evidence="5">The sequence shown here is derived from an EMBL/GenBank/DDBJ whole genome shotgun (WGS) entry which is preliminary data.</text>
</comment>
<evidence type="ECO:0000256" key="1">
    <source>
        <dbReference type="ARBA" id="ARBA00022676"/>
    </source>
</evidence>
<feature type="domain" description="Glycosyltransferase subfamily 4-like N-terminal" evidence="4">
    <location>
        <begin position="16"/>
        <end position="205"/>
    </location>
</feature>
<dbReference type="EMBL" id="LODL01000013">
    <property type="protein sequence ID" value="KXB31528.1"/>
    <property type="molecule type" value="Genomic_DNA"/>
</dbReference>
<evidence type="ECO:0000256" key="2">
    <source>
        <dbReference type="ARBA" id="ARBA00022679"/>
    </source>
</evidence>
<accession>A0A133XKS6</accession>
<evidence type="ECO:0000259" key="3">
    <source>
        <dbReference type="Pfam" id="PF00534"/>
    </source>
</evidence>
<dbReference type="InterPro" id="IPR028098">
    <property type="entry name" value="Glyco_trans_4-like_N"/>
</dbReference>
<sequence>MSQPKRILLLDTGNEWGGGTNSMLELLKRLDRQRFAVTCCFYKDYRKGRDGRLLSEELAEIGIPLLLLPTGKQPLWAKLAKELARGILSWSARLKKRAVLAIEMQWRIKPRVAALRTLLEEGGFDLLYMNNQPSSNLEGYLAGEAAGLPVVQHCRIEPTLQLGEAAIVNRVATRIICVSQGVADVLAAQHVAEHRLRVVHNAIDCRVALPAPIKLPPTTQRLVIGTVGQLTARKGVQHLLQALASLKGEGLLVSCLILGEGPQRAELEATAQRLGLGELVGFVGFQPVPLAWVQAMDVCVLCSSKEGLPRVVLEAMLAGKPVVGSDVTGTRELIVNEETGLLYAYADVPALTAALRRLLGDPLLRRAMGEAGRRRVEAGFSIDAYVNGVAQVLAEAAA</sequence>
<dbReference type="SUPFAM" id="SSF53756">
    <property type="entry name" value="UDP-Glycosyltransferase/glycogen phosphorylase"/>
    <property type="match status" value="1"/>
</dbReference>
<evidence type="ECO:0000313" key="6">
    <source>
        <dbReference type="Proteomes" id="UP000070186"/>
    </source>
</evidence>
<dbReference type="Pfam" id="PF00534">
    <property type="entry name" value="Glycos_transf_1"/>
    <property type="match status" value="1"/>
</dbReference>
<dbReference type="GO" id="GO:0016757">
    <property type="term" value="F:glycosyltransferase activity"/>
    <property type="evidence" value="ECO:0007669"/>
    <property type="project" value="UniProtKB-KW"/>
</dbReference>
<organism evidence="5 6">
    <name type="scientific">Dechloromonas denitrificans</name>
    <dbReference type="NCBI Taxonomy" id="281362"/>
    <lineage>
        <taxon>Bacteria</taxon>
        <taxon>Pseudomonadati</taxon>
        <taxon>Pseudomonadota</taxon>
        <taxon>Betaproteobacteria</taxon>
        <taxon>Rhodocyclales</taxon>
        <taxon>Azonexaceae</taxon>
        <taxon>Dechloromonas</taxon>
    </lineage>
</organism>
<dbReference type="PANTHER" id="PTHR12526:SF629">
    <property type="entry name" value="TEICHURONIC ACID BIOSYNTHESIS GLYCOSYLTRANSFERASE TUAH-RELATED"/>
    <property type="match status" value="1"/>
</dbReference>
<dbReference type="RefSeq" id="WP_066882271.1">
    <property type="nucleotide sequence ID" value="NZ_LODL01000013.1"/>
</dbReference>
<gene>
    <name evidence="5" type="ORF">AT959_07685</name>
</gene>
<dbReference type="Proteomes" id="UP000070186">
    <property type="component" value="Unassembled WGS sequence"/>
</dbReference>
<dbReference type="Pfam" id="PF13439">
    <property type="entry name" value="Glyco_transf_4"/>
    <property type="match status" value="1"/>
</dbReference>
<dbReference type="InterPro" id="IPR001296">
    <property type="entry name" value="Glyco_trans_1"/>
</dbReference>
<evidence type="ECO:0000313" key="5">
    <source>
        <dbReference type="EMBL" id="KXB31528.1"/>
    </source>
</evidence>
<keyword evidence="6" id="KW-1185">Reference proteome</keyword>
<keyword evidence="2 5" id="KW-0808">Transferase</keyword>
<evidence type="ECO:0000259" key="4">
    <source>
        <dbReference type="Pfam" id="PF13439"/>
    </source>
</evidence>
<dbReference type="PANTHER" id="PTHR12526">
    <property type="entry name" value="GLYCOSYLTRANSFERASE"/>
    <property type="match status" value="1"/>
</dbReference>
<dbReference type="Gene3D" id="3.40.50.2000">
    <property type="entry name" value="Glycogen Phosphorylase B"/>
    <property type="match status" value="2"/>
</dbReference>
<dbReference type="STRING" id="281362.AT959_07685"/>
<keyword evidence="1" id="KW-0328">Glycosyltransferase</keyword>
<reference evidence="5 6" key="1">
    <citation type="submission" date="2015-12" db="EMBL/GenBank/DDBJ databases">
        <title>Nitrous oxide reduction kinetics distinguish bacteria harboring typical versus atypical NosZ.</title>
        <authorList>
            <person name="Yoon S."/>
            <person name="Nissen S."/>
            <person name="Park D."/>
            <person name="Sanford R.A."/>
            <person name="Loeffler F.E."/>
        </authorList>
    </citation>
    <scope>NUCLEOTIDE SEQUENCE [LARGE SCALE GENOMIC DNA]</scope>
    <source>
        <strain evidence="5 6">ATCC BAA-841</strain>
    </source>
</reference>
<proteinExistence type="predicted"/>